<dbReference type="PROSITE" id="PS50231">
    <property type="entry name" value="RICIN_B_LECTIN"/>
    <property type="match status" value="2"/>
</dbReference>
<accession>A0ABQ0LM67</accession>
<evidence type="ECO:0000313" key="3">
    <source>
        <dbReference type="Proteomes" id="UP000815677"/>
    </source>
</evidence>
<evidence type="ECO:0000313" key="2">
    <source>
        <dbReference type="EMBL" id="GAT52187.1"/>
    </source>
</evidence>
<dbReference type="EMBL" id="DF847621">
    <property type="protein sequence ID" value="GAT52187.1"/>
    <property type="molecule type" value="Genomic_DNA"/>
</dbReference>
<protein>
    <recommendedName>
        <fullName evidence="1">Ricin B lectin domain-containing protein</fullName>
    </recommendedName>
</protein>
<dbReference type="InterPro" id="IPR035992">
    <property type="entry name" value="Ricin_B-like_lectins"/>
</dbReference>
<sequence length="376" mass="39601">MSVAINGVFRPFGELDESKMNGGSDFRTAYKSAGCEDDPLTYFSPIPQPPPTHLMSRLSTSAAFFALLSVALPAVAQLPLAGQTVQFVSVLTDPNDPYCLSALDNADGAHVTVESCNGTATAANSWLVPKGAGVSGTLQIYGDKCLDVTNGVNADGTLLQIWTCASGNTNQMWTPGYEDPIQWGSTGKCIDLTNGVTSPSGGQFQVWDCSQGNENQLFNIEAVTNPKTRKIQPKANQGLCVTAASNTVGAKVVVEKCSDSLDSTQAWTNPSGEMYAIAGANSTAPPLCITPLDNNFLADGTPLVLAECDMTGATADQNWGFGAQGSVITNGGYAKNVMDLTNGNATAGQQLQIWFGNVFAGLPDDTNQDWFETFVY</sequence>
<proteinExistence type="predicted"/>
<organism evidence="2 3">
    <name type="scientific">Mycena chlorophos</name>
    <name type="common">Agaric fungus</name>
    <name type="synonym">Agaricus chlorophos</name>
    <dbReference type="NCBI Taxonomy" id="658473"/>
    <lineage>
        <taxon>Eukaryota</taxon>
        <taxon>Fungi</taxon>
        <taxon>Dikarya</taxon>
        <taxon>Basidiomycota</taxon>
        <taxon>Agaricomycotina</taxon>
        <taxon>Agaricomycetes</taxon>
        <taxon>Agaricomycetidae</taxon>
        <taxon>Agaricales</taxon>
        <taxon>Marasmiineae</taxon>
        <taxon>Mycenaceae</taxon>
        <taxon>Mycena</taxon>
    </lineage>
</organism>
<keyword evidence="3" id="KW-1185">Reference proteome</keyword>
<dbReference type="InterPro" id="IPR000772">
    <property type="entry name" value="Ricin_B_lectin"/>
</dbReference>
<dbReference type="Proteomes" id="UP000815677">
    <property type="component" value="Unassembled WGS sequence"/>
</dbReference>
<dbReference type="SUPFAM" id="SSF50370">
    <property type="entry name" value="Ricin B-like lectins"/>
    <property type="match status" value="2"/>
</dbReference>
<feature type="domain" description="Ricin B lectin" evidence="1">
    <location>
        <begin position="84"/>
        <end position="221"/>
    </location>
</feature>
<dbReference type="Pfam" id="PF00652">
    <property type="entry name" value="Ricin_B_lectin"/>
    <property type="match status" value="1"/>
</dbReference>
<dbReference type="SMART" id="SM00458">
    <property type="entry name" value="RICIN"/>
    <property type="match status" value="1"/>
</dbReference>
<dbReference type="CDD" id="cd00161">
    <property type="entry name" value="beta-trefoil_Ricin-like"/>
    <property type="match status" value="2"/>
</dbReference>
<evidence type="ECO:0000259" key="1">
    <source>
        <dbReference type="SMART" id="SM00458"/>
    </source>
</evidence>
<dbReference type="Gene3D" id="2.80.10.50">
    <property type="match status" value="3"/>
</dbReference>
<reference evidence="2" key="1">
    <citation type="submission" date="2014-09" db="EMBL/GenBank/DDBJ databases">
        <title>Genome sequence of the luminous mushroom Mycena chlorophos for searching fungal bioluminescence genes.</title>
        <authorList>
            <person name="Tanaka Y."/>
            <person name="Kasuga D."/>
            <person name="Oba Y."/>
            <person name="Hase S."/>
            <person name="Sato K."/>
            <person name="Oba Y."/>
            <person name="Sakakibara Y."/>
        </authorList>
    </citation>
    <scope>NUCLEOTIDE SEQUENCE</scope>
</reference>
<gene>
    <name evidence="2" type="ORF">MCHLO_09265</name>
</gene>
<name>A0ABQ0LM67_MYCCL</name>